<evidence type="ECO:0000313" key="13">
    <source>
        <dbReference type="Proteomes" id="UP000027451"/>
    </source>
</evidence>
<dbReference type="Proteomes" id="UP000027451">
    <property type="component" value="Unassembled WGS sequence"/>
</dbReference>
<evidence type="ECO:0000256" key="3">
    <source>
        <dbReference type="ARBA" id="ARBA00022475"/>
    </source>
</evidence>
<evidence type="ECO:0000256" key="5">
    <source>
        <dbReference type="ARBA" id="ARBA00022989"/>
    </source>
</evidence>
<dbReference type="InterPro" id="IPR049278">
    <property type="entry name" value="MS_channel_C"/>
</dbReference>
<reference evidence="12 13" key="1">
    <citation type="submission" date="2014-03" db="EMBL/GenBank/DDBJ databases">
        <title>Draft Genome Sequences of Four Burkholderia Strains.</title>
        <authorList>
            <person name="Liu X.Y."/>
            <person name="Li C.X."/>
            <person name="Xu J.H."/>
        </authorList>
    </citation>
    <scope>NUCLEOTIDE SEQUENCE [LARGE SCALE GENOMIC DNA]</scope>
    <source>
        <strain evidence="12 13">OP-1</strain>
    </source>
</reference>
<comment type="caution">
    <text evidence="12">The sequence shown here is derived from an EMBL/GenBank/DDBJ whole genome shotgun (WGS) entry which is preliminary data.</text>
</comment>
<proteinExistence type="inferred from homology"/>
<dbReference type="Pfam" id="PF21088">
    <property type="entry name" value="MS_channel_1st"/>
    <property type="match status" value="1"/>
</dbReference>
<dbReference type="SUPFAM" id="SSF50182">
    <property type="entry name" value="Sm-like ribonucleoproteins"/>
    <property type="match status" value="1"/>
</dbReference>
<evidence type="ECO:0000256" key="6">
    <source>
        <dbReference type="ARBA" id="ARBA00023136"/>
    </source>
</evidence>
<feature type="region of interest" description="Disordered" evidence="7">
    <location>
        <begin position="357"/>
        <end position="385"/>
    </location>
</feature>
<evidence type="ECO:0000256" key="4">
    <source>
        <dbReference type="ARBA" id="ARBA00022692"/>
    </source>
</evidence>
<evidence type="ECO:0000313" key="12">
    <source>
        <dbReference type="EMBL" id="KDR24669.1"/>
    </source>
</evidence>
<dbReference type="RefSeq" id="WP_051996857.1">
    <property type="nucleotide sequence ID" value="NZ_JFHD01000076.1"/>
</dbReference>
<keyword evidence="4 8" id="KW-0812">Transmembrane</keyword>
<feature type="transmembrane region" description="Helical" evidence="8">
    <location>
        <begin position="140"/>
        <end position="158"/>
    </location>
</feature>
<dbReference type="EMBL" id="JFHD01000076">
    <property type="protein sequence ID" value="KDR24669.1"/>
    <property type="molecule type" value="Genomic_DNA"/>
</dbReference>
<feature type="transmembrane region" description="Helical" evidence="8">
    <location>
        <begin position="23"/>
        <end position="45"/>
    </location>
</feature>
<dbReference type="InterPro" id="IPR023408">
    <property type="entry name" value="MscS_beta-dom_sf"/>
</dbReference>
<feature type="domain" description="Mechanosensitive ion channel MscS C-terminal" evidence="10">
    <location>
        <begin position="258"/>
        <end position="342"/>
    </location>
</feature>
<protein>
    <submittedName>
        <fullName evidence="12">Mechanosensitive ion channel protein MscS</fullName>
    </submittedName>
</protein>
<dbReference type="InterPro" id="IPR011014">
    <property type="entry name" value="MscS_channel_TM-2"/>
</dbReference>
<feature type="domain" description="Mechanosensitive ion channel MscS" evidence="9">
    <location>
        <begin position="186"/>
        <end position="252"/>
    </location>
</feature>
<evidence type="ECO:0000256" key="7">
    <source>
        <dbReference type="SAM" id="MobiDB-lite"/>
    </source>
</evidence>
<keyword evidence="5 8" id="KW-1133">Transmembrane helix</keyword>
<dbReference type="AlphaFoldDB" id="A0A656Q9T8"/>
<name>A0A656Q9T8_9BURK</name>
<keyword evidence="3" id="KW-1003">Cell membrane</keyword>
<organism evidence="12 13">
    <name type="scientific">Caballeronia zhejiangensis</name>
    <dbReference type="NCBI Taxonomy" id="871203"/>
    <lineage>
        <taxon>Bacteria</taxon>
        <taxon>Pseudomonadati</taxon>
        <taxon>Pseudomonadota</taxon>
        <taxon>Betaproteobacteria</taxon>
        <taxon>Burkholderiales</taxon>
        <taxon>Burkholderiaceae</taxon>
        <taxon>Caballeronia</taxon>
    </lineage>
</organism>
<dbReference type="InterPro" id="IPR049142">
    <property type="entry name" value="MS_channel_1st"/>
</dbReference>
<sequence length="385" mass="42390">MQWFSSAKWFDLGAVFGIPPVEWLYAAVAVVASYLILSGLLRICVARLGRIAAKTSTHFDDIVVDVLDRTHRLTIVMASLLIGTEFIDLSAKLDSRISHLWFLVVGFQMALWVNHGVSVWTHRRLTSAAATAHNPVITTMMSWMLRALLWSVLLLAVLANMGVNITAFVASLGVGGVAVALAVQSILSDLFASLAIGLDKPFEIGDFIVFNDVAGSIEHIGLKTTRIRSLSGEQIVCSNTELLKNTIHNYKRMSERRIVFAFGVTYDAKPEQLKEVPQIVKAAVESAGNTRFDRAHFKQFGESSLDFEVVYYVTDPSFNLYMDIQQTINLDLMTGLAERGMDFAFPTRTLYVVGDAADQAQEDEPSKSTRPRVRAVGTASAPLKG</sequence>
<keyword evidence="6 8" id="KW-0472">Membrane</keyword>
<evidence type="ECO:0000256" key="2">
    <source>
        <dbReference type="ARBA" id="ARBA00008017"/>
    </source>
</evidence>
<evidence type="ECO:0000259" key="11">
    <source>
        <dbReference type="Pfam" id="PF21088"/>
    </source>
</evidence>
<accession>A0A656Q9T8</accession>
<evidence type="ECO:0000256" key="8">
    <source>
        <dbReference type="SAM" id="Phobius"/>
    </source>
</evidence>
<gene>
    <name evidence="12" type="ORF">BG60_35855</name>
</gene>
<dbReference type="GO" id="GO:0005886">
    <property type="term" value="C:plasma membrane"/>
    <property type="evidence" value="ECO:0007669"/>
    <property type="project" value="UniProtKB-SubCell"/>
</dbReference>
<dbReference type="PANTHER" id="PTHR30566:SF25">
    <property type="entry name" value="INNER MEMBRANE PROTEIN"/>
    <property type="match status" value="1"/>
</dbReference>
<evidence type="ECO:0000256" key="1">
    <source>
        <dbReference type="ARBA" id="ARBA00004651"/>
    </source>
</evidence>
<dbReference type="Gene3D" id="3.30.70.100">
    <property type="match status" value="1"/>
</dbReference>
<dbReference type="PANTHER" id="PTHR30566">
    <property type="entry name" value="YNAI-RELATED MECHANOSENSITIVE ION CHANNEL"/>
    <property type="match status" value="1"/>
</dbReference>
<dbReference type="GO" id="GO:0008381">
    <property type="term" value="F:mechanosensitive monoatomic ion channel activity"/>
    <property type="evidence" value="ECO:0007669"/>
    <property type="project" value="UniProtKB-ARBA"/>
</dbReference>
<comment type="similarity">
    <text evidence="2">Belongs to the MscS (TC 1.A.23) family.</text>
</comment>
<comment type="subcellular location">
    <subcellularLocation>
        <location evidence="1">Cell membrane</location>
        <topology evidence="1">Multi-pass membrane protein</topology>
    </subcellularLocation>
</comment>
<dbReference type="InterPro" id="IPR010920">
    <property type="entry name" value="LSM_dom_sf"/>
</dbReference>
<feature type="transmembrane region" description="Helical" evidence="8">
    <location>
        <begin position="165"/>
        <end position="187"/>
    </location>
</feature>
<dbReference type="Gene3D" id="1.10.287.1260">
    <property type="match status" value="1"/>
</dbReference>
<keyword evidence="13" id="KW-1185">Reference proteome</keyword>
<dbReference type="InterPro" id="IPR011066">
    <property type="entry name" value="MscS_channel_C_sf"/>
</dbReference>
<dbReference type="SUPFAM" id="SSF82861">
    <property type="entry name" value="Mechanosensitive channel protein MscS (YggB), transmembrane region"/>
    <property type="match status" value="1"/>
</dbReference>
<feature type="domain" description="Mechanosensitive ion channel transmembrane helices 2/3" evidence="11">
    <location>
        <begin position="144"/>
        <end position="184"/>
    </location>
</feature>
<dbReference type="SUPFAM" id="SSF82689">
    <property type="entry name" value="Mechanosensitive channel protein MscS (YggB), C-terminal domain"/>
    <property type="match status" value="1"/>
</dbReference>
<dbReference type="Pfam" id="PF21082">
    <property type="entry name" value="MS_channel_3rd"/>
    <property type="match status" value="1"/>
</dbReference>
<evidence type="ECO:0000259" key="9">
    <source>
        <dbReference type="Pfam" id="PF00924"/>
    </source>
</evidence>
<dbReference type="InterPro" id="IPR006685">
    <property type="entry name" value="MscS_channel_2nd"/>
</dbReference>
<evidence type="ECO:0000259" key="10">
    <source>
        <dbReference type="Pfam" id="PF21082"/>
    </source>
</evidence>
<feature type="transmembrane region" description="Helical" evidence="8">
    <location>
        <begin position="100"/>
        <end position="120"/>
    </location>
</feature>
<dbReference type="Pfam" id="PF00924">
    <property type="entry name" value="MS_channel_2nd"/>
    <property type="match status" value="1"/>
</dbReference>
<dbReference type="Gene3D" id="2.30.30.60">
    <property type="match status" value="1"/>
</dbReference>